<keyword evidence="3" id="KW-0597">Phosphoprotein</keyword>
<feature type="transmembrane region" description="Helical" evidence="10">
    <location>
        <begin position="142"/>
        <end position="160"/>
    </location>
</feature>
<keyword evidence="5" id="KW-0547">Nucleotide-binding</keyword>
<evidence type="ECO:0000259" key="11">
    <source>
        <dbReference type="SMART" id="SM00387"/>
    </source>
</evidence>
<dbReference type="PANTHER" id="PTHR24421">
    <property type="entry name" value="NITRATE/NITRITE SENSOR PROTEIN NARX-RELATED"/>
    <property type="match status" value="1"/>
</dbReference>
<name>A0ABV6UNA6_9ACTN</name>
<dbReference type="CDD" id="cd16917">
    <property type="entry name" value="HATPase_UhpB-NarQ-NarX-like"/>
    <property type="match status" value="1"/>
</dbReference>
<comment type="catalytic activity">
    <reaction evidence="1">
        <text>ATP + protein L-histidine = ADP + protein N-phospho-L-histidine.</text>
        <dbReference type="EC" id="2.7.13.3"/>
    </reaction>
</comment>
<evidence type="ECO:0000256" key="5">
    <source>
        <dbReference type="ARBA" id="ARBA00022741"/>
    </source>
</evidence>
<keyword evidence="8" id="KW-0902">Two-component regulatory system</keyword>
<evidence type="ECO:0000256" key="1">
    <source>
        <dbReference type="ARBA" id="ARBA00000085"/>
    </source>
</evidence>
<feature type="domain" description="Histidine kinase/HSP90-like ATPase" evidence="11">
    <location>
        <begin position="302"/>
        <end position="394"/>
    </location>
</feature>
<dbReference type="Pfam" id="PF23539">
    <property type="entry name" value="DUF7134"/>
    <property type="match status" value="1"/>
</dbReference>
<dbReference type="RefSeq" id="WP_063757414.1">
    <property type="nucleotide sequence ID" value="NZ_JBHEZZ010000008.1"/>
</dbReference>
<dbReference type="PANTHER" id="PTHR24421:SF10">
    <property type="entry name" value="NITRATE_NITRITE SENSOR PROTEIN NARQ"/>
    <property type="match status" value="1"/>
</dbReference>
<keyword evidence="6 12" id="KW-0418">Kinase</keyword>
<dbReference type="SUPFAM" id="SSF55874">
    <property type="entry name" value="ATPase domain of HSP90 chaperone/DNA topoisomerase II/histidine kinase"/>
    <property type="match status" value="1"/>
</dbReference>
<keyword evidence="7" id="KW-0067">ATP-binding</keyword>
<feature type="transmembrane region" description="Helical" evidence="10">
    <location>
        <begin position="113"/>
        <end position="135"/>
    </location>
</feature>
<organism evidence="12 13">
    <name type="scientific">Streptacidiphilus cavernicola</name>
    <dbReference type="NCBI Taxonomy" id="3342716"/>
    <lineage>
        <taxon>Bacteria</taxon>
        <taxon>Bacillati</taxon>
        <taxon>Actinomycetota</taxon>
        <taxon>Actinomycetes</taxon>
        <taxon>Kitasatosporales</taxon>
        <taxon>Streptomycetaceae</taxon>
        <taxon>Streptacidiphilus</taxon>
    </lineage>
</organism>
<evidence type="ECO:0000256" key="3">
    <source>
        <dbReference type="ARBA" id="ARBA00022553"/>
    </source>
</evidence>
<keyword evidence="10" id="KW-1133">Transmembrane helix</keyword>
<dbReference type="InterPro" id="IPR011712">
    <property type="entry name" value="Sig_transdc_His_kin_sub3_dim/P"/>
</dbReference>
<dbReference type="InterPro" id="IPR003594">
    <property type="entry name" value="HATPase_dom"/>
</dbReference>
<dbReference type="InterPro" id="IPR055558">
    <property type="entry name" value="DUF7134"/>
</dbReference>
<feature type="region of interest" description="Disordered" evidence="9">
    <location>
        <begin position="401"/>
        <end position="423"/>
    </location>
</feature>
<dbReference type="Gene3D" id="3.30.565.10">
    <property type="entry name" value="Histidine kinase-like ATPase, C-terminal domain"/>
    <property type="match status" value="1"/>
</dbReference>
<sequence>MHTTYRRCRAFVRRHPYWADGVLAVVLYVITILWPISNQHPEEWSDLDPSLVLMIAGIPVFAPLAWRRRYPVGVLIVSALGTLGFMMVGPVRGPILLGSGIAVYTVSSAVERRLALTIGAITVLILGGTSMRLSVEAWDEPVNAIAFVWTALAIAVGEAVRNRRAFVAAIEERARRAEHTREEEARRRVAEERMRIARELHDIVGHHIALINVQAGVASHLLTSSPDQAREALAHVREAGRSALAELSATVTVLRQGDEAEDAPHEPTPGLDRLPELLESFDRAGLRVSRLDEGQPRSLPATVDLTAYRVVQESLTNVRKHAGTSAARLHLAYRRDLLHIEVEDDGPGPGEPGPGTGHGLIGMRERAASVGGSFLAGPGPAGGFRVSVDLPLPRAAVGRRAANGAGPVDAAQPKPSPAAHGAK</sequence>
<keyword evidence="10" id="KW-0812">Transmembrane</keyword>
<dbReference type="EC" id="2.7.13.3" evidence="2"/>
<evidence type="ECO:0000256" key="9">
    <source>
        <dbReference type="SAM" id="MobiDB-lite"/>
    </source>
</evidence>
<keyword evidence="10" id="KW-0472">Membrane</keyword>
<evidence type="ECO:0000313" key="13">
    <source>
        <dbReference type="Proteomes" id="UP001592528"/>
    </source>
</evidence>
<dbReference type="GO" id="GO:0016301">
    <property type="term" value="F:kinase activity"/>
    <property type="evidence" value="ECO:0007669"/>
    <property type="project" value="UniProtKB-KW"/>
</dbReference>
<dbReference type="InterPro" id="IPR036890">
    <property type="entry name" value="HATPase_C_sf"/>
</dbReference>
<dbReference type="Pfam" id="PF02518">
    <property type="entry name" value="HATPase_c"/>
    <property type="match status" value="1"/>
</dbReference>
<dbReference type="Gene3D" id="1.20.5.1930">
    <property type="match status" value="1"/>
</dbReference>
<dbReference type="InterPro" id="IPR050482">
    <property type="entry name" value="Sensor_HK_TwoCompSys"/>
</dbReference>
<reference evidence="12 13" key="1">
    <citation type="submission" date="2024-09" db="EMBL/GenBank/DDBJ databases">
        <authorList>
            <person name="Lee S.D."/>
        </authorList>
    </citation>
    <scope>NUCLEOTIDE SEQUENCE [LARGE SCALE GENOMIC DNA]</scope>
    <source>
        <strain evidence="12 13">N1-5</strain>
    </source>
</reference>
<feature type="transmembrane region" description="Helical" evidence="10">
    <location>
        <begin position="49"/>
        <end position="66"/>
    </location>
</feature>
<evidence type="ECO:0000256" key="10">
    <source>
        <dbReference type="SAM" id="Phobius"/>
    </source>
</evidence>
<evidence type="ECO:0000256" key="2">
    <source>
        <dbReference type="ARBA" id="ARBA00012438"/>
    </source>
</evidence>
<evidence type="ECO:0000256" key="7">
    <source>
        <dbReference type="ARBA" id="ARBA00022840"/>
    </source>
</evidence>
<evidence type="ECO:0000256" key="8">
    <source>
        <dbReference type="ARBA" id="ARBA00023012"/>
    </source>
</evidence>
<evidence type="ECO:0000256" key="6">
    <source>
        <dbReference type="ARBA" id="ARBA00022777"/>
    </source>
</evidence>
<protein>
    <recommendedName>
        <fullName evidence="2">histidine kinase</fullName>
        <ecNumber evidence="2">2.7.13.3</ecNumber>
    </recommendedName>
</protein>
<accession>A0ABV6UNA6</accession>
<keyword evidence="4" id="KW-0808">Transferase</keyword>
<dbReference type="Proteomes" id="UP001592528">
    <property type="component" value="Unassembled WGS sequence"/>
</dbReference>
<dbReference type="EMBL" id="JBHEZZ010000008">
    <property type="protein sequence ID" value="MFC1402945.1"/>
    <property type="molecule type" value="Genomic_DNA"/>
</dbReference>
<evidence type="ECO:0000256" key="4">
    <source>
        <dbReference type="ARBA" id="ARBA00022679"/>
    </source>
</evidence>
<keyword evidence="13" id="KW-1185">Reference proteome</keyword>
<feature type="transmembrane region" description="Helical" evidence="10">
    <location>
        <begin position="73"/>
        <end position="93"/>
    </location>
</feature>
<comment type="caution">
    <text evidence="12">The sequence shown here is derived from an EMBL/GenBank/DDBJ whole genome shotgun (WGS) entry which is preliminary data.</text>
</comment>
<dbReference type="Pfam" id="PF07730">
    <property type="entry name" value="HisKA_3"/>
    <property type="match status" value="1"/>
</dbReference>
<feature type="transmembrane region" description="Helical" evidence="10">
    <location>
        <begin position="17"/>
        <end position="37"/>
    </location>
</feature>
<dbReference type="SMART" id="SM00387">
    <property type="entry name" value="HATPase_c"/>
    <property type="match status" value="1"/>
</dbReference>
<evidence type="ECO:0000313" key="12">
    <source>
        <dbReference type="EMBL" id="MFC1402945.1"/>
    </source>
</evidence>
<proteinExistence type="predicted"/>
<gene>
    <name evidence="12" type="ORF">ACEZDJ_16775</name>
</gene>